<keyword evidence="2" id="KW-0472">Membrane</keyword>
<organism evidence="3 4">
    <name type="scientific">Danxiaibacter flavus</name>
    <dbReference type="NCBI Taxonomy" id="3049108"/>
    <lineage>
        <taxon>Bacteria</taxon>
        <taxon>Pseudomonadati</taxon>
        <taxon>Bacteroidota</taxon>
        <taxon>Chitinophagia</taxon>
        <taxon>Chitinophagales</taxon>
        <taxon>Chitinophagaceae</taxon>
        <taxon>Danxiaibacter</taxon>
    </lineage>
</organism>
<evidence type="ECO:0000256" key="2">
    <source>
        <dbReference type="SAM" id="Phobius"/>
    </source>
</evidence>
<feature type="coiled-coil region" evidence="1">
    <location>
        <begin position="57"/>
        <end position="91"/>
    </location>
</feature>
<dbReference type="Pfam" id="PF19579">
    <property type="entry name" value="FtsL_2"/>
    <property type="match status" value="1"/>
</dbReference>
<keyword evidence="2" id="KW-1133">Transmembrane helix</keyword>
<accession>A0ABV3Z7R8</accession>
<reference evidence="3 4" key="1">
    <citation type="submission" date="2023-07" db="EMBL/GenBank/DDBJ databases">
        <authorList>
            <person name="Lian W.-H."/>
        </authorList>
    </citation>
    <scope>NUCLEOTIDE SEQUENCE [LARGE SCALE GENOMIC DNA]</scope>
    <source>
        <strain evidence="3 4">SYSU DXS3180</strain>
    </source>
</reference>
<sequence>MEGKTEEVVQEQPEVKQEKQPGALKNLFSYDWITKNIPFFFFLALLAVLYIANGHMADKTIRDINRTARQLKELQYEYKTLKSEVMFKSREAELIKAAQPLGLQLSDQPPMRITLEKRDNKQ</sequence>
<dbReference type="RefSeq" id="WP_369327296.1">
    <property type="nucleotide sequence ID" value="NZ_JAULBC010000001.1"/>
</dbReference>
<proteinExistence type="predicted"/>
<dbReference type="Proteomes" id="UP001560573">
    <property type="component" value="Unassembled WGS sequence"/>
</dbReference>
<dbReference type="InterPro" id="IPR045755">
    <property type="entry name" value="FtsL-like"/>
</dbReference>
<evidence type="ECO:0000313" key="4">
    <source>
        <dbReference type="Proteomes" id="UP001560573"/>
    </source>
</evidence>
<keyword evidence="1" id="KW-0175">Coiled coil</keyword>
<name>A0ABV3Z7R8_9BACT</name>
<keyword evidence="2" id="KW-0812">Transmembrane</keyword>
<evidence type="ECO:0000256" key="1">
    <source>
        <dbReference type="SAM" id="Coils"/>
    </source>
</evidence>
<protein>
    <submittedName>
        <fullName evidence="3">FtsL-like putative cell division protein</fullName>
    </submittedName>
</protein>
<evidence type="ECO:0000313" key="3">
    <source>
        <dbReference type="EMBL" id="MEX6685907.1"/>
    </source>
</evidence>
<comment type="caution">
    <text evidence="3">The sequence shown here is derived from an EMBL/GenBank/DDBJ whole genome shotgun (WGS) entry which is preliminary data.</text>
</comment>
<keyword evidence="4" id="KW-1185">Reference proteome</keyword>
<feature type="transmembrane region" description="Helical" evidence="2">
    <location>
        <begin position="32"/>
        <end position="52"/>
    </location>
</feature>
<dbReference type="EMBL" id="JAULBC010000001">
    <property type="protein sequence ID" value="MEX6685907.1"/>
    <property type="molecule type" value="Genomic_DNA"/>
</dbReference>
<gene>
    <name evidence="3" type="ORF">QTN47_00285</name>
</gene>